<evidence type="ECO:0000313" key="7">
    <source>
        <dbReference type="Proteomes" id="UP000799778"/>
    </source>
</evidence>
<dbReference type="GO" id="GO:0016787">
    <property type="term" value="F:hydrolase activity"/>
    <property type="evidence" value="ECO:0007669"/>
    <property type="project" value="UniProtKB-KW"/>
</dbReference>
<dbReference type="PANTHER" id="PTHR48081">
    <property type="entry name" value="AB HYDROLASE SUPERFAMILY PROTEIN C4A8.06C"/>
    <property type="match status" value="1"/>
</dbReference>
<dbReference type="SUPFAM" id="SSF53474">
    <property type="entry name" value="alpha/beta-Hydrolases"/>
    <property type="match status" value="1"/>
</dbReference>
<dbReference type="InterPro" id="IPR013094">
    <property type="entry name" value="AB_hydrolase_3"/>
</dbReference>
<evidence type="ECO:0000256" key="4">
    <source>
        <dbReference type="SAM" id="SignalP"/>
    </source>
</evidence>
<organism evidence="6 7">
    <name type="scientific">Aaosphaeria arxii CBS 175.79</name>
    <dbReference type="NCBI Taxonomy" id="1450172"/>
    <lineage>
        <taxon>Eukaryota</taxon>
        <taxon>Fungi</taxon>
        <taxon>Dikarya</taxon>
        <taxon>Ascomycota</taxon>
        <taxon>Pezizomycotina</taxon>
        <taxon>Dothideomycetes</taxon>
        <taxon>Pleosporomycetidae</taxon>
        <taxon>Pleosporales</taxon>
        <taxon>Pleosporales incertae sedis</taxon>
        <taxon>Aaosphaeria</taxon>
    </lineage>
</organism>
<protein>
    <submittedName>
        <fullName evidence="6">Esterase</fullName>
    </submittedName>
</protein>
<keyword evidence="4" id="KW-0732">Signal</keyword>
<feature type="signal peptide" evidence="4">
    <location>
        <begin position="1"/>
        <end position="17"/>
    </location>
</feature>
<dbReference type="OrthoDB" id="2152029at2759"/>
<dbReference type="EMBL" id="ML978068">
    <property type="protein sequence ID" value="KAF2017743.1"/>
    <property type="molecule type" value="Genomic_DNA"/>
</dbReference>
<feature type="active site" evidence="3">
    <location>
        <position position="205"/>
    </location>
</feature>
<evidence type="ECO:0000256" key="3">
    <source>
        <dbReference type="PROSITE-ProRule" id="PRU10038"/>
    </source>
</evidence>
<dbReference type="AlphaFoldDB" id="A0A6A5XXU1"/>
<sequence>MSSQGFRLLAFLGFATCEISWQVASIILRHYLGLGTTLPTWPLQRIIRLQITKSILRSISTTRLATPLSLDPGTEGDRFCLLPAASRQLYKGPLRNDDIRPQTIGATWTPERLDPSPGRPPVVVALHFHGGAYVLGNGRDADTGFLAQNYLKWTGCTHVLTPQYRLATTPKGRFPAAAQDALSAYMYLIHNLGIPSEQIIVAGDSAGGNLVMALLRYISEYGTELGIPWPAAALLWSPWTSLASSRDPTSIRKSPNYATDYIHESFPIWGVEGLTGHGGVSFDDPYLSPGLEQSFTSLTPLWVHSGKLELLYEDNRDFVTKFRANGTQVEWDVDEGCPHDIALMGEKLGFEKEAVQASRRAGDFLSNVLSKDKVT</sequence>
<feature type="domain" description="Alpha/beta hydrolase fold-3" evidence="5">
    <location>
        <begin position="126"/>
        <end position="341"/>
    </location>
</feature>
<evidence type="ECO:0000256" key="2">
    <source>
        <dbReference type="ARBA" id="ARBA00022801"/>
    </source>
</evidence>
<dbReference type="PANTHER" id="PTHR48081:SF8">
    <property type="entry name" value="ALPHA_BETA HYDROLASE FOLD-3 DOMAIN-CONTAINING PROTEIN-RELATED"/>
    <property type="match status" value="1"/>
</dbReference>
<keyword evidence="2" id="KW-0378">Hydrolase</keyword>
<evidence type="ECO:0000313" key="6">
    <source>
        <dbReference type="EMBL" id="KAF2017743.1"/>
    </source>
</evidence>
<dbReference type="RefSeq" id="XP_033386082.1">
    <property type="nucleotide sequence ID" value="XM_033521339.1"/>
</dbReference>
<evidence type="ECO:0000259" key="5">
    <source>
        <dbReference type="Pfam" id="PF07859"/>
    </source>
</evidence>
<dbReference type="GeneID" id="54278736"/>
<name>A0A6A5XXU1_9PLEO</name>
<proteinExistence type="inferred from homology"/>
<dbReference type="InterPro" id="IPR050300">
    <property type="entry name" value="GDXG_lipolytic_enzyme"/>
</dbReference>
<dbReference type="InterPro" id="IPR029058">
    <property type="entry name" value="AB_hydrolase_fold"/>
</dbReference>
<dbReference type="Pfam" id="PF07859">
    <property type="entry name" value="Abhydrolase_3"/>
    <property type="match status" value="1"/>
</dbReference>
<reference evidence="6" key="1">
    <citation type="journal article" date="2020" name="Stud. Mycol.">
        <title>101 Dothideomycetes genomes: a test case for predicting lifestyles and emergence of pathogens.</title>
        <authorList>
            <person name="Haridas S."/>
            <person name="Albert R."/>
            <person name="Binder M."/>
            <person name="Bloem J."/>
            <person name="Labutti K."/>
            <person name="Salamov A."/>
            <person name="Andreopoulos B."/>
            <person name="Baker S."/>
            <person name="Barry K."/>
            <person name="Bills G."/>
            <person name="Bluhm B."/>
            <person name="Cannon C."/>
            <person name="Castanera R."/>
            <person name="Culley D."/>
            <person name="Daum C."/>
            <person name="Ezra D."/>
            <person name="Gonzalez J."/>
            <person name="Henrissat B."/>
            <person name="Kuo A."/>
            <person name="Liang C."/>
            <person name="Lipzen A."/>
            <person name="Lutzoni F."/>
            <person name="Magnuson J."/>
            <person name="Mondo S."/>
            <person name="Nolan M."/>
            <person name="Ohm R."/>
            <person name="Pangilinan J."/>
            <person name="Park H.-J."/>
            <person name="Ramirez L."/>
            <person name="Alfaro M."/>
            <person name="Sun H."/>
            <person name="Tritt A."/>
            <person name="Yoshinaga Y."/>
            <person name="Zwiers L.-H."/>
            <person name="Turgeon B."/>
            <person name="Goodwin S."/>
            <person name="Spatafora J."/>
            <person name="Crous P."/>
            <person name="Grigoriev I."/>
        </authorList>
    </citation>
    <scope>NUCLEOTIDE SEQUENCE</scope>
    <source>
        <strain evidence="6">CBS 175.79</strain>
    </source>
</reference>
<accession>A0A6A5XXU1</accession>
<dbReference type="Gene3D" id="3.40.50.1820">
    <property type="entry name" value="alpha/beta hydrolase"/>
    <property type="match status" value="1"/>
</dbReference>
<keyword evidence="7" id="KW-1185">Reference proteome</keyword>
<gene>
    <name evidence="6" type="ORF">BU24DRAFT_157606</name>
</gene>
<comment type="similarity">
    <text evidence="1">Belongs to the 'GDXG' lipolytic enzyme family.</text>
</comment>
<feature type="chain" id="PRO_5025652425" evidence="4">
    <location>
        <begin position="18"/>
        <end position="375"/>
    </location>
</feature>
<evidence type="ECO:0000256" key="1">
    <source>
        <dbReference type="ARBA" id="ARBA00010515"/>
    </source>
</evidence>
<dbReference type="InterPro" id="IPR033140">
    <property type="entry name" value="Lipase_GDXG_put_SER_AS"/>
</dbReference>
<dbReference type="Proteomes" id="UP000799778">
    <property type="component" value="Unassembled WGS sequence"/>
</dbReference>
<dbReference type="PROSITE" id="PS01174">
    <property type="entry name" value="LIPASE_GDXG_SER"/>
    <property type="match status" value="1"/>
</dbReference>